<organism evidence="3 4">
    <name type="scientific">Ilex paraguariensis</name>
    <name type="common">yerba mate</name>
    <dbReference type="NCBI Taxonomy" id="185542"/>
    <lineage>
        <taxon>Eukaryota</taxon>
        <taxon>Viridiplantae</taxon>
        <taxon>Streptophyta</taxon>
        <taxon>Embryophyta</taxon>
        <taxon>Tracheophyta</taxon>
        <taxon>Spermatophyta</taxon>
        <taxon>Magnoliopsida</taxon>
        <taxon>eudicotyledons</taxon>
        <taxon>Gunneridae</taxon>
        <taxon>Pentapetalae</taxon>
        <taxon>asterids</taxon>
        <taxon>campanulids</taxon>
        <taxon>Aquifoliales</taxon>
        <taxon>Aquifoliaceae</taxon>
        <taxon>Ilex</taxon>
    </lineage>
</organism>
<dbReference type="PANTHER" id="PTHR36619">
    <property type="entry name" value="OS04G0208900 PROTEIN"/>
    <property type="match status" value="1"/>
</dbReference>
<evidence type="ECO:0008006" key="5">
    <source>
        <dbReference type="Google" id="ProtNLM"/>
    </source>
</evidence>
<accession>A0ABC8TPM8</accession>
<sequence>MSTTTTHGYIALYIYLLLLLSPLDEAMAGRFLPSSVLVSRTEQSESGGRTYVTMKPELNHKRQVFHQREVKTCMPKGFRHSSAPSRYHTLGSLRCTPGEQSKKP</sequence>
<protein>
    <recommendedName>
        <fullName evidence="5">Secreted protein</fullName>
    </recommendedName>
</protein>
<feature type="chain" id="PRO_5044858390" description="Secreted protein" evidence="2">
    <location>
        <begin position="29"/>
        <end position="104"/>
    </location>
</feature>
<dbReference type="EMBL" id="CAUOFW020005725">
    <property type="protein sequence ID" value="CAK9171422.1"/>
    <property type="molecule type" value="Genomic_DNA"/>
</dbReference>
<keyword evidence="4" id="KW-1185">Reference proteome</keyword>
<dbReference type="PANTHER" id="PTHR36619:SF2">
    <property type="entry name" value="OS04G0208900 PROTEIN"/>
    <property type="match status" value="1"/>
</dbReference>
<evidence type="ECO:0000313" key="4">
    <source>
        <dbReference type="Proteomes" id="UP001642360"/>
    </source>
</evidence>
<proteinExistence type="predicted"/>
<evidence type="ECO:0000256" key="1">
    <source>
        <dbReference type="SAM" id="MobiDB-lite"/>
    </source>
</evidence>
<dbReference type="Proteomes" id="UP001642360">
    <property type="component" value="Unassembled WGS sequence"/>
</dbReference>
<keyword evidence="2" id="KW-0732">Signal</keyword>
<gene>
    <name evidence="3" type="ORF">ILEXP_LOCUS40981</name>
</gene>
<comment type="caution">
    <text evidence="3">The sequence shown here is derived from an EMBL/GenBank/DDBJ whole genome shotgun (WGS) entry which is preliminary data.</text>
</comment>
<feature type="region of interest" description="Disordered" evidence="1">
    <location>
        <begin position="76"/>
        <end position="104"/>
    </location>
</feature>
<evidence type="ECO:0000256" key="2">
    <source>
        <dbReference type="SAM" id="SignalP"/>
    </source>
</evidence>
<feature type="signal peptide" evidence="2">
    <location>
        <begin position="1"/>
        <end position="28"/>
    </location>
</feature>
<name>A0ABC8TPM8_9AQUA</name>
<evidence type="ECO:0000313" key="3">
    <source>
        <dbReference type="EMBL" id="CAK9171422.1"/>
    </source>
</evidence>
<reference evidence="3 4" key="1">
    <citation type="submission" date="2024-02" db="EMBL/GenBank/DDBJ databases">
        <authorList>
            <person name="Vignale AGUSTIN F."/>
            <person name="Sosa J E."/>
            <person name="Modenutti C."/>
        </authorList>
    </citation>
    <scope>NUCLEOTIDE SEQUENCE [LARGE SCALE GENOMIC DNA]</scope>
</reference>
<dbReference type="AlphaFoldDB" id="A0ABC8TPM8"/>